<sequence length="178" mass="20909">MLRPGVTQEWVGEGELPRERTKNRRWRRPYDVLAEATHEEVVVRRRVFRVYPSKLVLDESLGRQHMGVVYHRESSQIISTSESHGGDLIILRYDRSSWRVGLLQYSHSLKGARQVKGQSRNCQEDIVVSKQVVKRGEEATMSPVGLSYPKAKRRLERRWIRMSTIVPQRQIYRSRRKG</sequence>
<dbReference type="EMBL" id="AMZH03007363">
    <property type="protein sequence ID" value="RRT61506.1"/>
    <property type="molecule type" value="Genomic_DNA"/>
</dbReference>
<accession>A0A426ZC56</accession>
<dbReference type="AlphaFoldDB" id="A0A426ZC56"/>
<name>A0A426ZC56_ENSVE</name>
<evidence type="ECO:0000313" key="1">
    <source>
        <dbReference type="EMBL" id="RRT61506.1"/>
    </source>
</evidence>
<evidence type="ECO:0000313" key="2">
    <source>
        <dbReference type="Proteomes" id="UP000287651"/>
    </source>
</evidence>
<dbReference type="Proteomes" id="UP000287651">
    <property type="component" value="Unassembled WGS sequence"/>
</dbReference>
<comment type="caution">
    <text evidence="1">The sequence shown here is derived from an EMBL/GenBank/DDBJ whole genome shotgun (WGS) entry which is preliminary data.</text>
</comment>
<proteinExistence type="predicted"/>
<gene>
    <name evidence="1" type="ORF">B296_00006394</name>
</gene>
<reference evidence="1 2" key="1">
    <citation type="journal article" date="2014" name="Agronomy (Basel)">
        <title>A Draft Genome Sequence for Ensete ventricosum, the Drought-Tolerant Tree Against Hunger.</title>
        <authorList>
            <person name="Harrison J."/>
            <person name="Moore K.A."/>
            <person name="Paszkiewicz K."/>
            <person name="Jones T."/>
            <person name="Grant M."/>
            <person name="Ambacheew D."/>
            <person name="Muzemil S."/>
            <person name="Studholme D.J."/>
        </authorList>
    </citation>
    <scope>NUCLEOTIDE SEQUENCE [LARGE SCALE GENOMIC DNA]</scope>
</reference>
<organism evidence="1 2">
    <name type="scientific">Ensete ventricosum</name>
    <name type="common">Abyssinian banana</name>
    <name type="synonym">Musa ensete</name>
    <dbReference type="NCBI Taxonomy" id="4639"/>
    <lineage>
        <taxon>Eukaryota</taxon>
        <taxon>Viridiplantae</taxon>
        <taxon>Streptophyta</taxon>
        <taxon>Embryophyta</taxon>
        <taxon>Tracheophyta</taxon>
        <taxon>Spermatophyta</taxon>
        <taxon>Magnoliopsida</taxon>
        <taxon>Liliopsida</taxon>
        <taxon>Zingiberales</taxon>
        <taxon>Musaceae</taxon>
        <taxon>Ensete</taxon>
    </lineage>
</organism>
<protein>
    <submittedName>
        <fullName evidence="1">Uncharacterized protein</fullName>
    </submittedName>
</protein>